<evidence type="ECO:0000256" key="9">
    <source>
        <dbReference type="ARBA" id="ARBA00023268"/>
    </source>
</evidence>
<dbReference type="HAMAP" id="MF_01102">
    <property type="entry name" value="MnmC"/>
    <property type="match status" value="1"/>
</dbReference>
<proteinExistence type="inferred from homology"/>
<dbReference type="SUPFAM" id="SSF53335">
    <property type="entry name" value="S-adenosyl-L-methionine-dependent methyltransferases"/>
    <property type="match status" value="1"/>
</dbReference>
<dbReference type="InterPro" id="IPR047785">
    <property type="entry name" value="tRNA_MNMC2"/>
</dbReference>
<dbReference type="InterPro" id="IPR036188">
    <property type="entry name" value="FAD/NAD-bd_sf"/>
</dbReference>
<comment type="similarity">
    <text evidence="10">In the N-terminal section; belongs to the methyltransferase superfamily. tRNA (mnm(5)s(2)U34)-methyltransferase family.</text>
</comment>
<evidence type="ECO:0000259" key="12">
    <source>
        <dbReference type="Pfam" id="PF05430"/>
    </source>
</evidence>
<dbReference type="InterPro" id="IPR006076">
    <property type="entry name" value="FAD-dep_OxRdtase"/>
</dbReference>
<keyword evidence="8 10" id="KW-0560">Oxidoreductase</keyword>
<evidence type="ECO:0000256" key="1">
    <source>
        <dbReference type="ARBA" id="ARBA00022490"/>
    </source>
</evidence>
<dbReference type="GO" id="GO:0005737">
    <property type="term" value="C:cytoplasm"/>
    <property type="evidence" value="ECO:0007669"/>
    <property type="project" value="UniProtKB-SubCell"/>
</dbReference>
<comment type="function">
    <text evidence="10">Catalyzes the last two steps in the biosynthesis of 5-methylaminomethyl-2-thiouridine (mnm(5)s(2)U) at the wobble position (U34) in tRNA. Catalyzes the FAD-dependent demodification of cmnm(5)s(2)U34 to nm(5)s(2)U34, followed by the transfer of a methyl group from S-adenosyl-L-methionine to nm(5)s(2)U34, to form mnm(5)s(2)U34.</text>
</comment>
<comment type="similarity">
    <text evidence="10">In the C-terminal section; belongs to the DAO family.</text>
</comment>
<dbReference type="EMBL" id="BDOQ01000002">
    <property type="protein sequence ID" value="GBG13131.1"/>
    <property type="molecule type" value="Genomic_DNA"/>
</dbReference>
<feature type="domain" description="FAD dependent oxidoreductase" evidence="11">
    <location>
        <begin position="245"/>
        <end position="588"/>
    </location>
</feature>
<dbReference type="GO" id="GO:0032259">
    <property type="term" value="P:methylation"/>
    <property type="evidence" value="ECO:0007669"/>
    <property type="project" value="UniProtKB-KW"/>
</dbReference>
<keyword evidence="4 10" id="KW-0808">Transferase</keyword>
<evidence type="ECO:0000256" key="4">
    <source>
        <dbReference type="ARBA" id="ARBA00022679"/>
    </source>
</evidence>
<dbReference type="Gene3D" id="3.50.50.60">
    <property type="entry name" value="FAD/NAD(P)-binding domain"/>
    <property type="match status" value="1"/>
</dbReference>
<dbReference type="AlphaFoldDB" id="A0A2R5F8X6"/>
<evidence type="ECO:0000313" key="13">
    <source>
        <dbReference type="EMBL" id="GBG13131.1"/>
    </source>
</evidence>
<dbReference type="Pfam" id="PF05430">
    <property type="entry name" value="Methyltransf_30"/>
    <property type="match status" value="1"/>
</dbReference>
<evidence type="ECO:0000256" key="7">
    <source>
        <dbReference type="ARBA" id="ARBA00022827"/>
    </source>
</evidence>
<accession>A0A2R5F8X6</accession>
<dbReference type="Gene3D" id="3.30.9.10">
    <property type="entry name" value="D-Amino Acid Oxidase, subunit A, domain 2"/>
    <property type="match status" value="1"/>
</dbReference>
<protein>
    <recommendedName>
        <fullName evidence="10">tRNA 5-methylaminomethyl-2-thiouridine biosynthesis bifunctional protein MnmC</fullName>
        <shortName evidence="10">tRNA mnm(5)s(2)U biosynthesis bifunctional protein</shortName>
    </recommendedName>
    <domain>
        <recommendedName>
            <fullName evidence="10">tRNA (mnm(5)s(2)U34)-methyltransferase</fullName>
            <ecNumber evidence="10">2.1.1.61</ecNumber>
        </recommendedName>
    </domain>
    <domain>
        <recommendedName>
            <fullName evidence="10">FAD-dependent cmnm(5)s(2)U34 oxidoreductase</fullName>
            <ecNumber evidence="10">1.5.-.-</ecNumber>
        </recommendedName>
    </domain>
</protein>
<sequence length="615" mass="67329">MSTPTLDWQDGQPFSTQYQDIYFSRESGIAETRHVFLEQNSLAERWRQLQPGERFVVGETGFGTGLNFLCAWQLWQQIAPPKATLHFVSCELHPIAPEELRRALALWPELASLSGELLDQYSEMARGWHRLTFAQGRLVLTLLIGDVADTLPQLQAQVDAWFLDGFAPAKNPDMWNTDLYQTMAKLSAPHATFATFTSAGEVRRSLQSVGFQVEKVPGYGKKREILRGKFQGNVERLPSPSQREAIVIGAGMAGSATAFSLAQRGWKVTLIERHTEIASEASGNHQGILYARLSPRMSQLSELTLSGYQYTLRQLNRLMPEGENRWQRCGLLQLAFDEHEASRLQGIAALGLPATLFHPVNQVQASEIAGVDLPFGGLFFPGSGWVHPPALCKALASASGIALHLQQEVLELRQHDGRWQAVGEEGVIAEAPVVVVACAAHTRRFAQTSQLPLRSIRGQITHLPATAESQSLKTVLCTEGYAAPVRNGVHTVGATYGNLEEDIDVRAVDNIENLAMLAQLSPQFYGMLGGNALQPDMLAGRASCRCNVADYLPLVGEVSPQWPGLSLNIGHGSRGLITAMLAAEALAAQLENEPAPLPDKLMKALSPQRLKTVRS</sequence>
<dbReference type="EC" id="2.1.1.61" evidence="10"/>
<evidence type="ECO:0000256" key="8">
    <source>
        <dbReference type="ARBA" id="ARBA00023002"/>
    </source>
</evidence>
<dbReference type="PANTHER" id="PTHR13847:SF283">
    <property type="entry name" value="TRNA 5-METHYLAMINOMETHYL-2-THIOURIDINE BIOSYNTHESIS BIFUNCTIONAL PROTEIN MNMC"/>
    <property type="match status" value="1"/>
</dbReference>
<dbReference type="PANTHER" id="PTHR13847">
    <property type="entry name" value="SARCOSINE DEHYDROGENASE-RELATED"/>
    <property type="match status" value="1"/>
</dbReference>
<feature type="domain" description="MnmC-like methyltransferase" evidence="12">
    <location>
        <begin position="109"/>
        <end position="229"/>
    </location>
</feature>
<dbReference type="InterPro" id="IPR008471">
    <property type="entry name" value="MnmC-like_methylTransf"/>
</dbReference>
<dbReference type="RefSeq" id="WP_109014330.1">
    <property type="nucleotide sequence ID" value="NZ_BDOQ01000002.1"/>
</dbReference>
<keyword evidence="7 10" id="KW-0274">FAD</keyword>
<comment type="cofactor">
    <cofactor evidence="10">
        <name>FAD</name>
        <dbReference type="ChEBI" id="CHEBI:57692"/>
    </cofactor>
</comment>
<keyword evidence="3 10" id="KW-0285">Flavoprotein</keyword>
<gene>
    <name evidence="10 13" type="primary">mnmC</name>
    <name evidence="13" type="ORF">NMK_0669</name>
</gene>
<evidence type="ECO:0000259" key="11">
    <source>
        <dbReference type="Pfam" id="PF01266"/>
    </source>
</evidence>
<dbReference type="Proteomes" id="UP000245081">
    <property type="component" value="Unassembled WGS sequence"/>
</dbReference>
<comment type="caution">
    <text evidence="13">The sequence shown here is derived from an EMBL/GenBank/DDBJ whole genome shotgun (WGS) entry which is preliminary data.</text>
</comment>
<dbReference type="InterPro" id="IPR029063">
    <property type="entry name" value="SAM-dependent_MTases_sf"/>
</dbReference>
<dbReference type="EC" id="1.5.-.-" evidence="10"/>
<evidence type="ECO:0000256" key="3">
    <source>
        <dbReference type="ARBA" id="ARBA00022630"/>
    </source>
</evidence>
<dbReference type="OrthoDB" id="9786494at2"/>
<dbReference type="Pfam" id="PF01266">
    <property type="entry name" value="DAO"/>
    <property type="match status" value="1"/>
</dbReference>
<keyword evidence="9 10" id="KW-0511">Multifunctional enzyme</keyword>
<dbReference type="InterPro" id="IPR017610">
    <property type="entry name" value="tRNA_S-uridine_synth_MnmC_C"/>
</dbReference>
<dbReference type="Gene3D" id="3.40.50.150">
    <property type="entry name" value="Vaccinia Virus protein VP39"/>
    <property type="match status" value="1"/>
</dbReference>
<feature type="region of interest" description="tRNA (mnm(5)s(2)U34)-methyltransferase" evidence="10">
    <location>
        <begin position="1"/>
        <end position="231"/>
    </location>
</feature>
<comment type="catalytic activity">
    <reaction evidence="10">
        <text>5-aminomethyl-2-thiouridine(34) in tRNA + S-adenosyl-L-methionine = 5-methylaminomethyl-2-thiouridine(34) in tRNA + S-adenosyl-L-homocysteine + H(+)</text>
        <dbReference type="Rhea" id="RHEA:19569"/>
        <dbReference type="Rhea" id="RHEA-COMP:10195"/>
        <dbReference type="Rhea" id="RHEA-COMP:10197"/>
        <dbReference type="ChEBI" id="CHEBI:15378"/>
        <dbReference type="ChEBI" id="CHEBI:57856"/>
        <dbReference type="ChEBI" id="CHEBI:59789"/>
        <dbReference type="ChEBI" id="CHEBI:74454"/>
        <dbReference type="ChEBI" id="CHEBI:74455"/>
        <dbReference type="EC" id="2.1.1.61"/>
    </reaction>
</comment>
<reference evidence="13 14" key="1">
    <citation type="journal article" date="2018" name="Environ. Microbiol.">
        <title>Isolation and genomic characterization of Novimethylophilus kurashikiensis gen. nov. sp. nov., a new lanthanide-dependent methylotrophic species of Methylophilaceae.</title>
        <authorList>
            <person name="Lv H."/>
            <person name="Sahin N."/>
            <person name="Tani A."/>
        </authorList>
    </citation>
    <scope>NUCLEOTIDE SEQUENCE [LARGE SCALE GENOMIC DNA]</scope>
    <source>
        <strain evidence="13 14">La2-4</strain>
    </source>
</reference>
<evidence type="ECO:0000256" key="10">
    <source>
        <dbReference type="HAMAP-Rule" id="MF_01102"/>
    </source>
</evidence>
<dbReference type="GO" id="GO:0050660">
    <property type="term" value="F:flavin adenine dinucleotide binding"/>
    <property type="evidence" value="ECO:0007669"/>
    <property type="project" value="UniProtKB-UniRule"/>
</dbReference>
<evidence type="ECO:0000256" key="2">
    <source>
        <dbReference type="ARBA" id="ARBA00022603"/>
    </source>
</evidence>
<dbReference type="NCBIfam" id="NF033855">
    <property type="entry name" value="tRNA_MNMC2"/>
    <property type="match status" value="1"/>
</dbReference>
<dbReference type="SUPFAM" id="SSF51905">
    <property type="entry name" value="FAD/NAD(P)-binding domain"/>
    <property type="match status" value="1"/>
</dbReference>
<dbReference type="GO" id="GO:0002098">
    <property type="term" value="P:tRNA wobble uridine modification"/>
    <property type="evidence" value="ECO:0007669"/>
    <property type="project" value="TreeGrafter"/>
</dbReference>
<dbReference type="GO" id="GO:0016645">
    <property type="term" value="F:oxidoreductase activity, acting on the CH-NH group of donors"/>
    <property type="evidence" value="ECO:0007669"/>
    <property type="project" value="InterPro"/>
</dbReference>
<dbReference type="GO" id="GO:0004808">
    <property type="term" value="F:tRNA (5-methylaminomethyl-2-thiouridylate)(34)-methyltransferase activity"/>
    <property type="evidence" value="ECO:0007669"/>
    <property type="project" value="UniProtKB-EC"/>
</dbReference>
<evidence type="ECO:0000256" key="5">
    <source>
        <dbReference type="ARBA" id="ARBA00022691"/>
    </source>
</evidence>
<keyword evidence="6 10" id="KW-0819">tRNA processing</keyword>
<evidence type="ECO:0000256" key="6">
    <source>
        <dbReference type="ARBA" id="ARBA00022694"/>
    </source>
</evidence>
<dbReference type="NCBIfam" id="NF002481">
    <property type="entry name" value="PRK01747.1-2"/>
    <property type="match status" value="1"/>
</dbReference>
<keyword evidence="14" id="KW-1185">Reference proteome</keyword>
<evidence type="ECO:0000313" key="14">
    <source>
        <dbReference type="Proteomes" id="UP000245081"/>
    </source>
</evidence>
<organism evidence="13 14">
    <name type="scientific">Novimethylophilus kurashikiensis</name>
    <dbReference type="NCBI Taxonomy" id="1825523"/>
    <lineage>
        <taxon>Bacteria</taxon>
        <taxon>Pseudomonadati</taxon>
        <taxon>Pseudomonadota</taxon>
        <taxon>Betaproteobacteria</taxon>
        <taxon>Nitrosomonadales</taxon>
        <taxon>Methylophilaceae</taxon>
        <taxon>Novimethylophilus</taxon>
    </lineage>
</organism>
<keyword evidence="1 10" id="KW-0963">Cytoplasm</keyword>
<comment type="subcellular location">
    <subcellularLocation>
        <location evidence="10">Cytoplasm</location>
    </subcellularLocation>
</comment>
<name>A0A2R5F8X6_9PROT</name>
<dbReference type="NCBIfam" id="TIGR03197">
    <property type="entry name" value="MnmC_Cterm"/>
    <property type="match status" value="1"/>
</dbReference>
<dbReference type="InterPro" id="IPR023032">
    <property type="entry name" value="tRNA_MAMT_biosynth_bifunc_MnmC"/>
</dbReference>
<feature type="region of interest" description="FAD-dependent cmnm(5)s(2)U34 oxidoreductase" evidence="10">
    <location>
        <begin position="248"/>
        <end position="615"/>
    </location>
</feature>
<keyword evidence="2 10" id="KW-0489">Methyltransferase</keyword>
<keyword evidence="5 10" id="KW-0949">S-adenosyl-L-methionine</keyword>